<dbReference type="AlphaFoldDB" id="A0A2T1GJH4"/>
<name>A0A2T1GJH4_9CYAN</name>
<comment type="caution">
    <text evidence="2">The sequence shown here is derived from an EMBL/GenBank/DDBJ whole genome shotgun (WGS) entry which is preliminary data.</text>
</comment>
<dbReference type="SUPFAM" id="SSF47413">
    <property type="entry name" value="lambda repressor-like DNA-binding domains"/>
    <property type="match status" value="1"/>
</dbReference>
<dbReference type="Pfam" id="PF13744">
    <property type="entry name" value="HTH_37"/>
    <property type="match status" value="1"/>
</dbReference>
<dbReference type="InterPro" id="IPR039554">
    <property type="entry name" value="HigA2-like_HTH"/>
</dbReference>
<organism evidence="2 3">
    <name type="scientific">Chamaesiphon polymorphus CCALA 037</name>
    <dbReference type="NCBI Taxonomy" id="2107692"/>
    <lineage>
        <taxon>Bacteria</taxon>
        <taxon>Bacillati</taxon>
        <taxon>Cyanobacteriota</taxon>
        <taxon>Cyanophyceae</taxon>
        <taxon>Gomontiellales</taxon>
        <taxon>Chamaesiphonaceae</taxon>
        <taxon>Chamaesiphon</taxon>
    </lineage>
</organism>
<sequence length="114" mass="12871">MPIDKNNRDLDGQVTHSSGNVFADLGFDNPEQMLLKAELVRQISAAIKENGWEKERAANALGMEISKFSDLLRGRFIDYSIEQLFNYLNALDRDLEIIVKQSSGAKSRVKVTRV</sequence>
<gene>
    <name evidence="2" type="ORF">C7B77_06535</name>
</gene>
<evidence type="ECO:0000313" key="2">
    <source>
        <dbReference type="EMBL" id="PSB57959.1"/>
    </source>
</evidence>
<dbReference type="GO" id="GO:0003677">
    <property type="term" value="F:DNA binding"/>
    <property type="evidence" value="ECO:0007669"/>
    <property type="project" value="InterPro"/>
</dbReference>
<dbReference type="Proteomes" id="UP000238937">
    <property type="component" value="Unassembled WGS sequence"/>
</dbReference>
<dbReference type="RefSeq" id="WP_106301771.1">
    <property type="nucleotide sequence ID" value="NZ_PVWO01000054.1"/>
</dbReference>
<protein>
    <submittedName>
        <fullName evidence="2">Transcriptional regulator</fullName>
    </submittedName>
</protein>
<evidence type="ECO:0000313" key="3">
    <source>
        <dbReference type="Proteomes" id="UP000238937"/>
    </source>
</evidence>
<proteinExistence type="predicted"/>
<reference evidence="2 3" key="1">
    <citation type="submission" date="2018-03" db="EMBL/GenBank/DDBJ databases">
        <title>The ancient ancestry and fast evolution of plastids.</title>
        <authorList>
            <person name="Moore K.R."/>
            <person name="Magnabosco C."/>
            <person name="Momper L."/>
            <person name="Gold D.A."/>
            <person name="Bosak T."/>
            <person name="Fournier G.P."/>
        </authorList>
    </citation>
    <scope>NUCLEOTIDE SEQUENCE [LARGE SCALE GENOMIC DNA]</scope>
    <source>
        <strain evidence="2 3">CCALA 037</strain>
    </source>
</reference>
<dbReference type="OrthoDB" id="129377at2"/>
<feature type="domain" description="HigA2-like helix-turn-helix" evidence="1">
    <location>
        <begin position="21"/>
        <end position="100"/>
    </location>
</feature>
<keyword evidence="3" id="KW-1185">Reference proteome</keyword>
<dbReference type="InterPro" id="IPR010982">
    <property type="entry name" value="Lambda_DNA-bd_dom_sf"/>
</dbReference>
<evidence type="ECO:0000259" key="1">
    <source>
        <dbReference type="Pfam" id="PF13744"/>
    </source>
</evidence>
<dbReference type="EMBL" id="PVWO01000054">
    <property type="protein sequence ID" value="PSB57959.1"/>
    <property type="molecule type" value="Genomic_DNA"/>
</dbReference>
<accession>A0A2T1GJH4</accession>
<dbReference type="Gene3D" id="1.10.260.40">
    <property type="entry name" value="lambda repressor-like DNA-binding domains"/>
    <property type="match status" value="1"/>
</dbReference>